<keyword evidence="1" id="KW-1133">Transmembrane helix</keyword>
<reference evidence="2 3" key="1">
    <citation type="journal article" date="2015" name="Nature">
        <title>rRNA introns, odd ribosomes, and small enigmatic genomes across a large radiation of phyla.</title>
        <authorList>
            <person name="Brown C.T."/>
            <person name="Hug L.A."/>
            <person name="Thomas B.C."/>
            <person name="Sharon I."/>
            <person name="Castelle C.J."/>
            <person name="Singh A."/>
            <person name="Wilkins M.J."/>
            <person name="Williams K.H."/>
            <person name="Banfield J.F."/>
        </authorList>
    </citation>
    <scope>NUCLEOTIDE SEQUENCE [LARGE SCALE GENOMIC DNA]</scope>
</reference>
<gene>
    <name evidence="2" type="ORF">UX92_C0030G0007</name>
</gene>
<keyword evidence="1" id="KW-0472">Membrane</keyword>
<organism evidence="2 3">
    <name type="scientific">Candidatus Amesbacteria bacterium GW2011_GWA1_47_20</name>
    <dbReference type="NCBI Taxonomy" id="1618354"/>
    <lineage>
        <taxon>Bacteria</taxon>
        <taxon>Candidatus Amesiibacteriota</taxon>
    </lineage>
</organism>
<protein>
    <submittedName>
        <fullName evidence="2">Uncharacterized protein</fullName>
    </submittedName>
</protein>
<feature type="transmembrane region" description="Helical" evidence="1">
    <location>
        <begin position="12"/>
        <end position="33"/>
    </location>
</feature>
<dbReference type="EMBL" id="LCOA01000030">
    <property type="protein sequence ID" value="KKU67579.1"/>
    <property type="molecule type" value="Genomic_DNA"/>
</dbReference>
<accession>A0A0G1SDK8</accession>
<evidence type="ECO:0000313" key="3">
    <source>
        <dbReference type="Proteomes" id="UP000034565"/>
    </source>
</evidence>
<keyword evidence="1" id="KW-0812">Transmembrane</keyword>
<dbReference type="AlphaFoldDB" id="A0A0G1SDK8"/>
<name>A0A0G1SDK8_9BACT</name>
<evidence type="ECO:0000256" key="1">
    <source>
        <dbReference type="SAM" id="Phobius"/>
    </source>
</evidence>
<evidence type="ECO:0000313" key="2">
    <source>
        <dbReference type="EMBL" id="KKU67579.1"/>
    </source>
</evidence>
<dbReference type="Proteomes" id="UP000034565">
    <property type="component" value="Unassembled WGS sequence"/>
</dbReference>
<proteinExistence type="predicted"/>
<sequence>MGGGSSMEMRKWSWLVFPALVGVMVVFSSRWLIAGPDQIWQKLWLTSGEVKTAEAEVVKLKNKLDILNGVDIVGQKEVLSRLETAVPSQRRAELLIWEVTAAASESGVAIERYGAGGDETQQVLQVTLRTGDAERFIDWVGRMEKWLPLVTLVNVNYKEGRVEVSLEQEWKATVVSNAKPEDELPETGGRVRETLQKLSGYREISSGQVQDAGGTNPNPF</sequence>
<comment type="caution">
    <text evidence="2">The sequence shown here is derived from an EMBL/GenBank/DDBJ whole genome shotgun (WGS) entry which is preliminary data.</text>
</comment>